<name>A0A2S8BHL5_9MYCO</name>
<dbReference type="PANTHER" id="PTHR43460">
    <property type="entry name" value="METHYLTRANSFERASE"/>
    <property type="match status" value="1"/>
</dbReference>
<dbReference type="AlphaFoldDB" id="A0A2S8BHL5"/>
<gene>
    <name evidence="1" type="ORF">C1Y40_03688</name>
</gene>
<proteinExistence type="predicted"/>
<accession>A0A2S8BHL5</accession>
<reference evidence="1 2" key="1">
    <citation type="journal article" date="2017" name="Int. J. Syst. Evol. Microbiol.">
        <title>Mycobacterium talmoniae sp. nov., a slowly growing mycobacterium isolated from human respiratory samples.</title>
        <authorList>
            <person name="Davidson R.M."/>
            <person name="DeGroote M.A."/>
            <person name="Marola J.L."/>
            <person name="Buss S."/>
            <person name="Jones V."/>
            <person name="McNeil M.R."/>
            <person name="Freifeld A.G."/>
            <person name="Elaine Epperson L."/>
            <person name="Hasan N.A."/>
            <person name="Jackson M."/>
            <person name="Iwen P.C."/>
            <person name="Salfinger M."/>
            <person name="Strong M."/>
        </authorList>
    </citation>
    <scope>NUCLEOTIDE SEQUENCE [LARGE SCALE GENOMIC DNA]</scope>
    <source>
        <strain evidence="1 2">ATCC BAA-2683</strain>
    </source>
</reference>
<evidence type="ECO:0000313" key="1">
    <source>
        <dbReference type="EMBL" id="PQM46143.1"/>
    </source>
</evidence>
<organism evidence="1 2">
    <name type="scientific">Mycobacterium talmoniae</name>
    <dbReference type="NCBI Taxonomy" id="1858794"/>
    <lineage>
        <taxon>Bacteria</taxon>
        <taxon>Bacillati</taxon>
        <taxon>Actinomycetota</taxon>
        <taxon>Actinomycetes</taxon>
        <taxon>Mycobacteriales</taxon>
        <taxon>Mycobacteriaceae</taxon>
        <taxon>Mycobacterium</taxon>
    </lineage>
</organism>
<dbReference type="EMBL" id="PPEA01000538">
    <property type="protein sequence ID" value="PQM46143.1"/>
    <property type="molecule type" value="Genomic_DNA"/>
</dbReference>
<evidence type="ECO:0008006" key="3">
    <source>
        <dbReference type="Google" id="ProtNLM"/>
    </source>
</evidence>
<comment type="caution">
    <text evidence="1">The sequence shown here is derived from an EMBL/GenBank/DDBJ whole genome shotgun (WGS) entry which is preliminary data.</text>
</comment>
<protein>
    <recommendedName>
        <fullName evidence="3">Methyltransferase</fullName>
    </recommendedName>
</protein>
<sequence length="111" mass="12663">MGALYFPNLIEYFVGPYRPVLQRGQLNPETAADQVAAAGLQVVDLRHEQIRVEFFDVGALIYFLRKLNWVVPGFSVARYRDRLHGLHRRIEADGAFVTHTSRVLIEARKPG</sequence>
<dbReference type="PANTHER" id="PTHR43460:SF1">
    <property type="entry name" value="METHYLTRANSFERASE TYPE 11 DOMAIN-CONTAINING PROTEIN"/>
    <property type="match status" value="1"/>
</dbReference>
<dbReference type="Proteomes" id="UP000238296">
    <property type="component" value="Unassembled WGS sequence"/>
</dbReference>
<evidence type="ECO:0000313" key="2">
    <source>
        <dbReference type="Proteomes" id="UP000238296"/>
    </source>
</evidence>
<dbReference type="InterPro" id="IPR052939">
    <property type="entry name" value="23S_rRNA_MeTrnsfrase_RlmA"/>
</dbReference>